<organism evidence="1 2">
    <name type="scientific">Alishewanella agri BL06</name>
    <dbReference type="NCBI Taxonomy" id="1195246"/>
    <lineage>
        <taxon>Bacteria</taxon>
        <taxon>Pseudomonadati</taxon>
        <taxon>Pseudomonadota</taxon>
        <taxon>Gammaproteobacteria</taxon>
        <taxon>Alteromonadales</taxon>
        <taxon>Alteromonadaceae</taxon>
        <taxon>Alishewanella</taxon>
    </lineage>
</organism>
<evidence type="ECO:0000313" key="1">
    <source>
        <dbReference type="EMBL" id="EIW89893.1"/>
    </source>
</evidence>
<accession>I8UD33</accession>
<protein>
    <submittedName>
        <fullName evidence="1">Uncharacterized protein</fullName>
    </submittedName>
</protein>
<evidence type="ECO:0000313" key="2">
    <source>
        <dbReference type="Proteomes" id="UP000035062"/>
    </source>
</evidence>
<dbReference type="AlphaFoldDB" id="I8UD33"/>
<keyword evidence="2" id="KW-1185">Reference proteome</keyword>
<dbReference type="Proteomes" id="UP000035062">
    <property type="component" value="Unassembled WGS sequence"/>
</dbReference>
<name>I8UD33_9ALTE</name>
<dbReference type="EMBL" id="AKKU01000009">
    <property type="protein sequence ID" value="EIW89893.1"/>
    <property type="molecule type" value="Genomic_DNA"/>
</dbReference>
<proteinExistence type="predicted"/>
<sequence>MGKIMIRMFAVIVFCTTFTKVLADTNYDILYITKNNIAEYQINVEVVKGDLMLDSYRVKIDAEKHIYTTCNSELREAMLQIGSSQRILMALPIIIDPKGLLSYSFDIDKELIATSTITLLYGKSGEKSDCDINLSSPVVIELEGWVN</sequence>
<comment type="caution">
    <text evidence="1">The sequence shown here is derived from an EMBL/GenBank/DDBJ whole genome shotgun (WGS) entry which is preliminary data.</text>
</comment>
<reference evidence="1 2" key="1">
    <citation type="journal article" date="2012" name="J. Bacteriol.">
        <title>Genome Sequence of Pectin-Degrading Alishewanella agri, Isolated from Landfill Soil.</title>
        <authorList>
            <person name="Kim J."/>
            <person name="Jung J."/>
            <person name="Sung J.S."/>
            <person name="Chun J."/>
            <person name="Park W."/>
        </authorList>
    </citation>
    <scope>NUCLEOTIDE SEQUENCE [LARGE SCALE GENOMIC DNA]</scope>
    <source>
        <strain evidence="1 2">BL06</strain>
    </source>
</reference>
<gene>
    <name evidence="1" type="ORF">AGRI_03334</name>
</gene>